<accession>A0A0C3CAA9</accession>
<proteinExistence type="predicted"/>
<dbReference type="EMBL" id="KN831771">
    <property type="protein sequence ID" value="KIM45755.1"/>
    <property type="molecule type" value="Genomic_DNA"/>
</dbReference>
<organism evidence="1 2">
    <name type="scientific">Hebeloma cylindrosporum</name>
    <dbReference type="NCBI Taxonomy" id="76867"/>
    <lineage>
        <taxon>Eukaryota</taxon>
        <taxon>Fungi</taxon>
        <taxon>Dikarya</taxon>
        <taxon>Basidiomycota</taxon>
        <taxon>Agaricomycotina</taxon>
        <taxon>Agaricomycetes</taxon>
        <taxon>Agaricomycetidae</taxon>
        <taxon>Agaricales</taxon>
        <taxon>Agaricineae</taxon>
        <taxon>Hymenogastraceae</taxon>
        <taxon>Hebeloma</taxon>
    </lineage>
</organism>
<dbReference type="AlphaFoldDB" id="A0A0C3CAA9"/>
<name>A0A0C3CAA9_HEBCY</name>
<evidence type="ECO:0000313" key="2">
    <source>
        <dbReference type="Proteomes" id="UP000053424"/>
    </source>
</evidence>
<dbReference type="HOGENOM" id="CLU_2776207_0_0_1"/>
<sequence length="69" mass="7431">MGCSISVAKVLTLKQNRSPAVARSLGHLHCWPVIGGMPSGKWLENLSTADALDKLEASEISLEVQDLEK</sequence>
<gene>
    <name evidence="1" type="ORF">M413DRAFT_23582</name>
</gene>
<reference evidence="2" key="2">
    <citation type="submission" date="2015-01" db="EMBL/GenBank/DDBJ databases">
        <title>Evolutionary Origins and Diversification of the Mycorrhizal Mutualists.</title>
        <authorList>
            <consortium name="DOE Joint Genome Institute"/>
            <consortium name="Mycorrhizal Genomics Consortium"/>
            <person name="Kohler A."/>
            <person name="Kuo A."/>
            <person name="Nagy L.G."/>
            <person name="Floudas D."/>
            <person name="Copeland A."/>
            <person name="Barry K.W."/>
            <person name="Cichocki N."/>
            <person name="Veneault-Fourrey C."/>
            <person name="LaButti K."/>
            <person name="Lindquist E.A."/>
            <person name="Lipzen A."/>
            <person name="Lundell T."/>
            <person name="Morin E."/>
            <person name="Murat C."/>
            <person name="Riley R."/>
            <person name="Ohm R."/>
            <person name="Sun H."/>
            <person name="Tunlid A."/>
            <person name="Henrissat B."/>
            <person name="Grigoriev I.V."/>
            <person name="Hibbett D.S."/>
            <person name="Martin F."/>
        </authorList>
    </citation>
    <scope>NUCLEOTIDE SEQUENCE [LARGE SCALE GENOMIC DNA]</scope>
    <source>
        <strain evidence="2">h7</strain>
    </source>
</reference>
<dbReference type="Proteomes" id="UP000053424">
    <property type="component" value="Unassembled WGS sequence"/>
</dbReference>
<reference evidence="1 2" key="1">
    <citation type="submission" date="2014-04" db="EMBL/GenBank/DDBJ databases">
        <authorList>
            <consortium name="DOE Joint Genome Institute"/>
            <person name="Kuo A."/>
            <person name="Gay G."/>
            <person name="Dore J."/>
            <person name="Kohler A."/>
            <person name="Nagy L.G."/>
            <person name="Floudas D."/>
            <person name="Copeland A."/>
            <person name="Barry K.W."/>
            <person name="Cichocki N."/>
            <person name="Veneault-Fourrey C."/>
            <person name="LaButti K."/>
            <person name="Lindquist E.A."/>
            <person name="Lipzen A."/>
            <person name="Lundell T."/>
            <person name="Morin E."/>
            <person name="Murat C."/>
            <person name="Sun H."/>
            <person name="Tunlid A."/>
            <person name="Henrissat B."/>
            <person name="Grigoriev I.V."/>
            <person name="Hibbett D.S."/>
            <person name="Martin F."/>
            <person name="Nordberg H.P."/>
            <person name="Cantor M.N."/>
            <person name="Hua S.X."/>
        </authorList>
    </citation>
    <scope>NUCLEOTIDE SEQUENCE [LARGE SCALE GENOMIC DNA]</scope>
    <source>
        <strain evidence="2">h7</strain>
    </source>
</reference>
<protein>
    <submittedName>
        <fullName evidence="1">Uncharacterized protein</fullName>
    </submittedName>
</protein>
<evidence type="ECO:0000313" key="1">
    <source>
        <dbReference type="EMBL" id="KIM45755.1"/>
    </source>
</evidence>
<keyword evidence="2" id="KW-1185">Reference proteome</keyword>